<proteinExistence type="predicted"/>
<dbReference type="Proteomes" id="UP001206312">
    <property type="component" value="Unassembled WGS sequence"/>
</dbReference>
<dbReference type="EMBL" id="JAMXIB010000006">
    <property type="protein sequence ID" value="MCO5724921.1"/>
    <property type="molecule type" value="Genomic_DNA"/>
</dbReference>
<accession>A0ABT1AY20</accession>
<organism evidence="1 2">
    <name type="scientific">Robiginitalea marina</name>
    <dbReference type="NCBI Taxonomy" id="2954105"/>
    <lineage>
        <taxon>Bacteria</taxon>
        <taxon>Pseudomonadati</taxon>
        <taxon>Bacteroidota</taxon>
        <taxon>Flavobacteriia</taxon>
        <taxon>Flavobacteriales</taxon>
        <taxon>Flavobacteriaceae</taxon>
        <taxon>Robiginitalea</taxon>
    </lineage>
</organism>
<keyword evidence="2" id="KW-1185">Reference proteome</keyword>
<protein>
    <recommendedName>
        <fullName evidence="3">Outer membrane protein beta-barrel domain-containing protein</fullName>
    </recommendedName>
</protein>
<reference evidence="1 2" key="1">
    <citation type="submission" date="2022-06" db="EMBL/GenBank/DDBJ databases">
        <authorList>
            <person name="Xuan X."/>
        </authorList>
    </citation>
    <scope>NUCLEOTIDE SEQUENCE [LARGE SCALE GENOMIC DNA]</scope>
    <source>
        <strain evidence="1 2">2V75</strain>
    </source>
</reference>
<evidence type="ECO:0000313" key="2">
    <source>
        <dbReference type="Proteomes" id="UP001206312"/>
    </source>
</evidence>
<dbReference type="RefSeq" id="WP_252741300.1">
    <property type="nucleotide sequence ID" value="NZ_JAMXIB010000006.1"/>
</dbReference>
<comment type="caution">
    <text evidence="1">The sequence shown here is derived from an EMBL/GenBank/DDBJ whole genome shotgun (WGS) entry which is preliminary data.</text>
</comment>
<evidence type="ECO:0000313" key="1">
    <source>
        <dbReference type="EMBL" id="MCO5724921.1"/>
    </source>
</evidence>
<sequence>MGAEGEITPENSEQIDFGQTFDLGGTENTLNLDFTWRFSKSGLWSVRGQYFRVNASKEATLEREIEWEDVTYQAGASVKAGYGLSLYRVFFGRAISTGPRHELGGGLGIHGLNTSAFIEGEAFIGDASAGFRRESVSVFLPLPNIGVWYLWAPTTKWSFSATIDWFGIKVGDYSGGLWNLSPGVNFQAFKNIGFSVNYHYLNYYANVTQEKWNGSFDMTFQGPSFGVTANF</sequence>
<gene>
    <name evidence="1" type="ORF">NG653_08645</name>
</gene>
<name>A0ABT1AY20_9FLAO</name>
<evidence type="ECO:0008006" key="3">
    <source>
        <dbReference type="Google" id="ProtNLM"/>
    </source>
</evidence>